<dbReference type="PROSITE" id="PS50893">
    <property type="entry name" value="ABC_TRANSPORTER_2"/>
    <property type="match status" value="1"/>
</dbReference>
<accession>A0ABT3X3X8</accession>
<dbReference type="PANTHER" id="PTHR45772">
    <property type="entry name" value="CONSERVED COMPONENT OF ABC TRANSPORTER FOR NATURAL AMINO ACIDS-RELATED"/>
    <property type="match status" value="1"/>
</dbReference>
<sequence>MALVEVKNVTLQFGGLTAIDDLSFEIPERTIMSVIGPNGAGKTSVFNMLTGFYRPTRGEFRLKGQNLVGRKPSAITRLGVARTFQNLRLFPDLTVLENVMSGRHVRTKQGVLGALLRTPSQKREEAEIRAHAMKCLEFVGVAQHADRLVKHLAYGDQRYVEIARALATEPQLLLLDEPAAGLNPVEKVELVGLIRRIREHYDLTVALIEHDMGLVTKVSERLVVLNYGRKIAEGAPIDVLNDPLVIEAYLGKEEDDE</sequence>
<dbReference type="SUPFAM" id="SSF52540">
    <property type="entry name" value="P-loop containing nucleoside triphosphate hydrolases"/>
    <property type="match status" value="1"/>
</dbReference>
<proteinExistence type="predicted"/>
<evidence type="ECO:0000256" key="2">
    <source>
        <dbReference type="ARBA" id="ARBA00022741"/>
    </source>
</evidence>
<evidence type="ECO:0000256" key="1">
    <source>
        <dbReference type="ARBA" id="ARBA00022448"/>
    </source>
</evidence>
<dbReference type="PANTHER" id="PTHR45772:SF7">
    <property type="entry name" value="AMINO ACID ABC TRANSPORTER ATP-BINDING PROTEIN"/>
    <property type="match status" value="1"/>
</dbReference>
<evidence type="ECO:0000256" key="3">
    <source>
        <dbReference type="ARBA" id="ARBA00022840"/>
    </source>
</evidence>
<keyword evidence="6" id="KW-1185">Reference proteome</keyword>
<gene>
    <name evidence="5" type="ORF">OS242_16700</name>
</gene>
<organism evidence="5 6">
    <name type="scientific">Tumebacillus lacus</name>
    <dbReference type="NCBI Taxonomy" id="2995335"/>
    <lineage>
        <taxon>Bacteria</taxon>
        <taxon>Bacillati</taxon>
        <taxon>Bacillota</taxon>
        <taxon>Bacilli</taxon>
        <taxon>Bacillales</taxon>
        <taxon>Alicyclobacillaceae</taxon>
        <taxon>Tumebacillus</taxon>
    </lineage>
</organism>
<keyword evidence="2" id="KW-0547">Nucleotide-binding</keyword>
<dbReference type="InterPro" id="IPR027417">
    <property type="entry name" value="P-loop_NTPase"/>
</dbReference>
<dbReference type="Proteomes" id="UP001208017">
    <property type="component" value="Unassembled WGS sequence"/>
</dbReference>
<keyword evidence="3 5" id="KW-0067">ATP-binding</keyword>
<dbReference type="Pfam" id="PF00005">
    <property type="entry name" value="ABC_tran"/>
    <property type="match status" value="1"/>
</dbReference>
<dbReference type="SMART" id="SM00382">
    <property type="entry name" value="AAA"/>
    <property type="match status" value="1"/>
</dbReference>
<reference evidence="5 6" key="1">
    <citation type="submission" date="2022-11" db="EMBL/GenBank/DDBJ databases">
        <title>Study of microbial diversity in lake waters.</title>
        <authorList>
            <person name="Zhang J."/>
        </authorList>
    </citation>
    <scope>NUCLEOTIDE SEQUENCE [LARGE SCALE GENOMIC DNA]</scope>
    <source>
        <strain evidence="5 6">DT12</strain>
    </source>
</reference>
<dbReference type="InterPro" id="IPR051120">
    <property type="entry name" value="ABC_AA/LPS_Transport"/>
</dbReference>
<dbReference type="InterPro" id="IPR032823">
    <property type="entry name" value="BCA_ABC_TP_C"/>
</dbReference>
<dbReference type="InterPro" id="IPR003439">
    <property type="entry name" value="ABC_transporter-like_ATP-bd"/>
</dbReference>
<dbReference type="CDD" id="cd03219">
    <property type="entry name" value="ABC_Mj1267_LivG_branched"/>
    <property type="match status" value="1"/>
</dbReference>
<evidence type="ECO:0000259" key="4">
    <source>
        <dbReference type="PROSITE" id="PS50893"/>
    </source>
</evidence>
<dbReference type="GO" id="GO:0005524">
    <property type="term" value="F:ATP binding"/>
    <property type="evidence" value="ECO:0007669"/>
    <property type="project" value="UniProtKB-KW"/>
</dbReference>
<dbReference type="EMBL" id="JAPMLT010000011">
    <property type="protein sequence ID" value="MCX7571590.1"/>
    <property type="molecule type" value="Genomic_DNA"/>
</dbReference>
<dbReference type="RefSeq" id="WP_267152834.1">
    <property type="nucleotide sequence ID" value="NZ_JAPMLT010000011.1"/>
</dbReference>
<protein>
    <submittedName>
        <fullName evidence="5">ABC transporter ATP-binding protein</fullName>
    </submittedName>
</protein>
<feature type="domain" description="ABC transporter" evidence="4">
    <location>
        <begin position="4"/>
        <end position="252"/>
    </location>
</feature>
<name>A0ABT3X3X8_9BACL</name>
<dbReference type="Gene3D" id="3.40.50.300">
    <property type="entry name" value="P-loop containing nucleotide triphosphate hydrolases"/>
    <property type="match status" value="1"/>
</dbReference>
<keyword evidence="1" id="KW-0813">Transport</keyword>
<dbReference type="Pfam" id="PF12399">
    <property type="entry name" value="BCA_ABC_TP_C"/>
    <property type="match status" value="1"/>
</dbReference>
<dbReference type="InterPro" id="IPR003593">
    <property type="entry name" value="AAA+_ATPase"/>
</dbReference>
<evidence type="ECO:0000313" key="5">
    <source>
        <dbReference type="EMBL" id="MCX7571590.1"/>
    </source>
</evidence>
<comment type="caution">
    <text evidence="5">The sequence shown here is derived from an EMBL/GenBank/DDBJ whole genome shotgun (WGS) entry which is preliminary data.</text>
</comment>
<evidence type="ECO:0000313" key="6">
    <source>
        <dbReference type="Proteomes" id="UP001208017"/>
    </source>
</evidence>